<dbReference type="Pfam" id="PF08241">
    <property type="entry name" value="Methyltransf_11"/>
    <property type="match status" value="1"/>
</dbReference>
<dbReference type="EMBL" id="MHJM01000025">
    <property type="protein sequence ID" value="OGY67439.1"/>
    <property type="molecule type" value="Genomic_DNA"/>
</dbReference>
<proteinExistence type="predicted"/>
<protein>
    <recommendedName>
        <fullName evidence="1">Methyltransferase type 11 domain-containing protein</fullName>
    </recommendedName>
</protein>
<dbReference type="InterPro" id="IPR029063">
    <property type="entry name" value="SAM-dependent_MTases_sf"/>
</dbReference>
<evidence type="ECO:0000313" key="3">
    <source>
        <dbReference type="Proteomes" id="UP000176284"/>
    </source>
</evidence>
<evidence type="ECO:0000259" key="1">
    <source>
        <dbReference type="Pfam" id="PF08241"/>
    </source>
</evidence>
<feature type="domain" description="Methyltransferase type 11" evidence="1">
    <location>
        <begin position="53"/>
        <end position="139"/>
    </location>
</feature>
<dbReference type="InterPro" id="IPR013216">
    <property type="entry name" value="Methyltransf_11"/>
</dbReference>
<reference evidence="2 3" key="1">
    <citation type="journal article" date="2016" name="Nat. Commun.">
        <title>Thousands of microbial genomes shed light on interconnected biogeochemical processes in an aquifer system.</title>
        <authorList>
            <person name="Anantharaman K."/>
            <person name="Brown C.T."/>
            <person name="Hug L.A."/>
            <person name="Sharon I."/>
            <person name="Castelle C.J."/>
            <person name="Probst A.J."/>
            <person name="Thomas B.C."/>
            <person name="Singh A."/>
            <person name="Wilkins M.J."/>
            <person name="Karaoz U."/>
            <person name="Brodie E.L."/>
            <person name="Williams K.H."/>
            <person name="Hubbard S.S."/>
            <person name="Banfield J.F."/>
        </authorList>
    </citation>
    <scope>NUCLEOTIDE SEQUENCE [LARGE SCALE GENOMIC DNA]</scope>
</reference>
<name>A0A1G1ZSJ2_9BACT</name>
<gene>
    <name evidence="2" type="ORF">A3H63_02325</name>
</gene>
<dbReference type="Gene3D" id="3.40.50.150">
    <property type="entry name" value="Vaccinia Virus protein VP39"/>
    <property type="match status" value="1"/>
</dbReference>
<comment type="caution">
    <text evidence="2">The sequence shown here is derived from an EMBL/GenBank/DDBJ whole genome shotgun (WGS) entry which is preliminary data.</text>
</comment>
<accession>A0A1G1ZSJ2</accession>
<dbReference type="Proteomes" id="UP000176284">
    <property type="component" value="Unassembled WGS sequence"/>
</dbReference>
<organism evidence="2 3">
    <name type="scientific">Candidatus Harrisonbacteria bacterium RIFCSPLOWO2_02_FULL_45_10c</name>
    <dbReference type="NCBI Taxonomy" id="1798410"/>
    <lineage>
        <taxon>Bacteria</taxon>
        <taxon>Candidatus Harrisoniibacteriota</taxon>
    </lineage>
</organism>
<dbReference type="SUPFAM" id="SSF53335">
    <property type="entry name" value="S-adenosyl-L-methionine-dependent methyltransferases"/>
    <property type="match status" value="1"/>
</dbReference>
<dbReference type="AlphaFoldDB" id="A0A1G1ZSJ2"/>
<dbReference type="NCBIfam" id="TIGR03587">
    <property type="entry name" value="Pse_Me-ase"/>
    <property type="match status" value="1"/>
</dbReference>
<dbReference type="STRING" id="1798410.A3H63_02325"/>
<evidence type="ECO:0000313" key="2">
    <source>
        <dbReference type="EMBL" id="OGY67439.1"/>
    </source>
</evidence>
<dbReference type="CDD" id="cd02440">
    <property type="entry name" value="AdoMet_MTases"/>
    <property type="match status" value="1"/>
</dbReference>
<dbReference type="InterPro" id="IPR020027">
    <property type="entry name" value="Pseudamin_synth-assoc_MeTrfase"/>
</dbReference>
<sequence>MNFWGGEPGRAYVDRNPLNLQESDILYLRDYGITRRELNERFLGDLNHGLKILEVGANIGLQLELLRLMGFKNLLGIELNNYAVEKAKKLHPQIDVIRGSAFDLPFCDGYFDLAYTSGVLIHIDPKDLPEVLDGIYRVTNRYIWCYEFAAREPVEIAYRDKQELFWKQDFLKLYTSRFPDLKIVKSEELPVLNSKNFSQMFLLEKN</sequence>
<dbReference type="GO" id="GO:0008757">
    <property type="term" value="F:S-adenosylmethionine-dependent methyltransferase activity"/>
    <property type="evidence" value="ECO:0007669"/>
    <property type="project" value="InterPro"/>
</dbReference>